<sequence>MYAIVLWWGEAVRAGIEVEKGSTLGWVLIILEGRQAFNLRKIMCTQSITDFKGTLSEYSENPKEWEQSRRKENENNCLLDADTSKNIIHTRQIRFSRSRSINHGSAATDTHHVSPTSTCQSADSPPSGERQGLEGRASEARSRPGSFLPLGSEFGVDNAPPSSPINHRQEN</sequence>
<keyword evidence="3" id="KW-1185">Reference proteome</keyword>
<proteinExistence type="predicted"/>
<dbReference type="Proteomes" id="UP000625711">
    <property type="component" value="Unassembled WGS sequence"/>
</dbReference>
<reference evidence="2" key="1">
    <citation type="submission" date="2020-08" db="EMBL/GenBank/DDBJ databases">
        <title>Genome sequencing and assembly of the red palm weevil Rhynchophorus ferrugineus.</title>
        <authorList>
            <person name="Dias G.B."/>
            <person name="Bergman C.M."/>
            <person name="Manee M."/>
        </authorList>
    </citation>
    <scope>NUCLEOTIDE SEQUENCE</scope>
    <source>
        <strain evidence="2">AA-2017</strain>
        <tissue evidence="2">Whole larva</tissue>
    </source>
</reference>
<comment type="caution">
    <text evidence="2">The sequence shown here is derived from an EMBL/GenBank/DDBJ whole genome shotgun (WGS) entry which is preliminary data.</text>
</comment>
<gene>
    <name evidence="2" type="ORF">GWI33_016854</name>
</gene>
<feature type="compositionally biased region" description="Polar residues" evidence="1">
    <location>
        <begin position="98"/>
        <end position="124"/>
    </location>
</feature>
<feature type="compositionally biased region" description="Basic and acidic residues" evidence="1">
    <location>
        <begin position="131"/>
        <end position="142"/>
    </location>
</feature>
<accession>A0A834M9W1</accession>
<evidence type="ECO:0000313" key="3">
    <source>
        <dbReference type="Proteomes" id="UP000625711"/>
    </source>
</evidence>
<feature type="region of interest" description="Disordered" evidence="1">
    <location>
        <begin position="95"/>
        <end position="171"/>
    </location>
</feature>
<organism evidence="2 3">
    <name type="scientific">Rhynchophorus ferrugineus</name>
    <name type="common">Red palm weevil</name>
    <name type="synonym">Curculio ferrugineus</name>
    <dbReference type="NCBI Taxonomy" id="354439"/>
    <lineage>
        <taxon>Eukaryota</taxon>
        <taxon>Metazoa</taxon>
        <taxon>Ecdysozoa</taxon>
        <taxon>Arthropoda</taxon>
        <taxon>Hexapoda</taxon>
        <taxon>Insecta</taxon>
        <taxon>Pterygota</taxon>
        <taxon>Neoptera</taxon>
        <taxon>Endopterygota</taxon>
        <taxon>Coleoptera</taxon>
        <taxon>Polyphaga</taxon>
        <taxon>Cucujiformia</taxon>
        <taxon>Curculionidae</taxon>
        <taxon>Dryophthorinae</taxon>
        <taxon>Rhynchophorus</taxon>
    </lineage>
</organism>
<protein>
    <submittedName>
        <fullName evidence="2">Uncharacterized protein</fullName>
    </submittedName>
</protein>
<dbReference type="EMBL" id="JAACXV010014127">
    <property type="protein sequence ID" value="KAF7270164.1"/>
    <property type="molecule type" value="Genomic_DNA"/>
</dbReference>
<name>A0A834M9W1_RHYFE</name>
<dbReference type="AlphaFoldDB" id="A0A834M9W1"/>
<evidence type="ECO:0000256" key="1">
    <source>
        <dbReference type="SAM" id="MobiDB-lite"/>
    </source>
</evidence>
<evidence type="ECO:0000313" key="2">
    <source>
        <dbReference type="EMBL" id="KAF7270164.1"/>
    </source>
</evidence>